<evidence type="ECO:0000313" key="4">
    <source>
        <dbReference type="EMBL" id="MBU5922941.1"/>
    </source>
</evidence>
<dbReference type="InterPro" id="IPR036249">
    <property type="entry name" value="Thioredoxin-like_sf"/>
</dbReference>
<feature type="domain" description="GST N-terminal" evidence="1">
    <location>
        <begin position="1"/>
        <end position="82"/>
    </location>
</feature>
<dbReference type="Gene3D" id="1.20.1050.10">
    <property type="match status" value="1"/>
</dbReference>
<reference evidence="5" key="3">
    <citation type="submission" date="2022-11" db="EMBL/GenBank/DDBJ databases">
        <title>blaNDM-1 and qnrB1 co-producing ST413 Enterobacter.</title>
        <authorList>
            <person name="Halder G."/>
            <person name="Chaudhuri B."/>
            <person name="Dutta S."/>
        </authorList>
    </citation>
    <scope>NUCLEOTIDE SEQUENCE</scope>
    <source>
        <strain evidence="5">PEER684</strain>
    </source>
</reference>
<dbReference type="PANTHER" id="PTHR44051">
    <property type="entry name" value="GLUTATHIONE S-TRANSFERASE-RELATED"/>
    <property type="match status" value="1"/>
</dbReference>
<organism evidence="3 6">
    <name type="scientific">Enterobacter sichuanensis</name>
    <dbReference type="NCBI Taxonomy" id="2071710"/>
    <lineage>
        <taxon>Bacteria</taxon>
        <taxon>Pseudomonadati</taxon>
        <taxon>Pseudomonadota</taxon>
        <taxon>Gammaproteobacteria</taxon>
        <taxon>Enterobacterales</taxon>
        <taxon>Enterobacteriaceae</taxon>
        <taxon>Enterobacter</taxon>
        <taxon>Enterobacter cloacae complex</taxon>
    </lineage>
</organism>
<dbReference type="PROSITE" id="PS50405">
    <property type="entry name" value="GST_CTER"/>
    <property type="match status" value="1"/>
</dbReference>
<dbReference type="SUPFAM" id="SSF52833">
    <property type="entry name" value="Thioredoxin-like"/>
    <property type="match status" value="1"/>
</dbReference>
<reference evidence="3 6" key="1">
    <citation type="submission" date="2015-03" db="EMBL/GenBank/DDBJ databases">
        <authorList>
            <person name="McCorrison J."/>
            <person name="Sanka R."/>
            <person name="Adams M."/>
            <person name="Brinkac L."/>
            <person name="Nierman W."/>
            <person name="Sutton G."/>
            <person name="Nelson K."/>
            <person name="Kiedrowski L."/>
            <person name="Guerrero D."/>
            <person name="Bonomo R."/>
        </authorList>
    </citation>
    <scope>NUCLEOTIDE SEQUENCE [LARGE SCALE GENOMIC DNA]</scope>
    <source>
        <strain evidence="3 6">35699</strain>
    </source>
</reference>
<evidence type="ECO:0000313" key="6">
    <source>
        <dbReference type="Proteomes" id="UP000033352"/>
    </source>
</evidence>
<dbReference type="OrthoDB" id="5508354at2"/>
<name>A0A0F1B904_9ENTR</name>
<dbReference type="PANTHER" id="PTHR44051:SF8">
    <property type="entry name" value="GLUTATHIONE S-TRANSFERASE GSTA"/>
    <property type="match status" value="1"/>
</dbReference>
<dbReference type="EMBL" id="JALLIR010000001">
    <property type="protein sequence ID" value="MDR9946689.1"/>
    <property type="molecule type" value="Genomic_DNA"/>
</dbReference>
<sequence length="205" mass="23354">MIKLYGVPGWGSAISEVMLTLADIPYHFINVDGFDQPGPQRELLQKLNPLCQVPTLELENGAIMTETAAIALMVLDRCPDLAPPVGQAERQQFQRLLIWFVANVYPTFTYADYPERWVPDAPEQLQKNCIEYRKSLYLWFENQLRAAPFALGERLTLLDVYITVARTWGPRHAWFAENTPKLTAIADTVCQLPELHKVLKANNII</sequence>
<evidence type="ECO:0000259" key="1">
    <source>
        <dbReference type="PROSITE" id="PS50404"/>
    </source>
</evidence>
<keyword evidence="7" id="KW-1185">Reference proteome</keyword>
<dbReference type="RefSeq" id="WP_025760199.1">
    <property type="nucleotide sequence ID" value="NZ_CP027986.1"/>
</dbReference>
<comment type="caution">
    <text evidence="3">The sequence shown here is derived from an EMBL/GenBank/DDBJ whole genome shotgun (WGS) entry which is preliminary data.</text>
</comment>
<proteinExistence type="predicted"/>
<dbReference type="EMBL" id="JZYX01000010">
    <property type="protein sequence ID" value="KJN29774.1"/>
    <property type="molecule type" value="Genomic_DNA"/>
</dbReference>
<dbReference type="Proteomes" id="UP000787201">
    <property type="component" value="Unassembled WGS sequence"/>
</dbReference>
<evidence type="ECO:0000313" key="5">
    <source>
        <dbReference type="EMBL" id="MDR9946689.1"/>
    </source>
</evidence>
<evidence type="ECO:0000259" key="2">
    <source>
        <dbReference type="PROSITE" id="PS50405"/>
    </source>
</evidence>
<evidence type="ECO:0000313" key="7">
    <source>
        <dbReference type="Proteomes" id="UP000787201"/>
    </source>
</evidence>
<dbReference type="Proteomes" id="UP001185068">
    <property type="component" value="Unassembled WGS sequence"/>
</dbReference>
<dbReference type="Pfam" id="PF13409">
    <property type="entry name" value="GST_N_2"/>
    <property type="match status" value="1"/>
</dbReference>
<reference evidence="4 7" key="2">
    <citation type="submission" date="2021-06" db="EMBL/GenBank/DDBJ databases">
        <authorList>
            <person name="Stanton E."/>
        </authorList>
    </citation>
    <scope>NUCLEOTIDE SEQUENCE [LARGE SCALE GENOMIC DNA]</scope>
    <source>
        <strain evidence="4 7">2021EL-00146</strain>
    </source>
</reference>
<dbReference type="EMBL" id="JAHLTI010000001">
    <property type="protein sequence ID" value="MBU5922941.1"/>
    <property type="molecule type" value="Genomic_DNA"/>
</dbReference>
<dbReference type="InterPro" id="IPR004045">
    <property type="entry name" value="Glutathione_S-Trfase_N"/>
</dbReference>
<gene>
    <name evidence="4" type="ORF">KQV47_01915</name>
    <name evidence="5" type="ORF">MX989_11450</name>
    <name evidence="3" type="ORF">SS37_06300</name>
</gene>
<dbReference type="PATRIC" id="fig|1619248.3.peg.167"/>
<protein>
    <submittedName>
        <fullName evidence="4">Glutathione S-transferase family protein</fullName>
    </submittedName>
</protein>
<dbReference type="SUPFAM" id="SSF47616">
    <property type="entry name" value="GST C-terminal domain-like"/>
    <property type="match status" value="1"/>
</dbReference>
<dbReference type="CDD" id="cd03057">
    <property type="entry name" value="GST_N_Beta"/>
    <property type="match status" value="1"/>
</dbReference>
<dbReference type="Proteomes" id="UP000033352">
    <property type="component" value="Unassembled WGS sequence"/>
</dbReference>
<dbReference type="InterPro" id="IPR036282">
    <property type="entry name" value="Glutathione-S-Trfase_C_sf"/>
</dbReference>
<dbReference type="InterPro" id="IPR010987">
    <property type="entry name" value="Glutathione-S-Trfase_C-like"/>
</dbReference>
<feature type="domain" description="GST C-terminal" evidence="2">
    <location>
        <begin position="86"/>
        <end position="205"/>
    </location>
</feature>
<dbReference type="AlphaFoldDB" id="A0A0F1B904"/>
<evidence type="ECO:0000313" key="3">
    <source>
        <dbReference type="EMBL" id="KJN29774.1"/>
    </source>
</evidence>
<dbReference type="PROSITE" id="PS50404">
    <property type="entry name" value="GST_NTER"/>
    <property type="match status" value="1"/>
</dbReference>
<dbReference type="Gene3D" id="3.40.30.10">
    <property type="entry name" value="Glutaredoxin"/>
    <property type="match status" value="1"/>
</dbReference>
<accession>A0A0F1B904</accession>
<dbReference type="GeneID" id="72832199"/>